<accession>A0ABT3C5M0</accession>
<dbReference type="Pfam" id="PF00561">
    <property type="entry name" value="Abhydrolase_1"/>
    <property type="match status" value="1"/>
</dbReference>
<keyword evidence="5" id="KW-1185">Reference proteome</keyword>
<dbReference type="InterPro" id="IPR000073">
    <property type="entry name" value="AB_hydrolase_1"/>
</dbReference>
<dbReference type="GO" id="GO:0016787">
    <property type="term" value="F:hydrolase activity"/>
    <property type="evidence" value="ECO:0007669"/>
    <property type="project" value="UniProtKB-KW"/>
</dbReference>
<reference evidence="4 5" key="1">
    <citation type="journal article" date="2022" name="BMC Genomics">
        <title>Comparative genome analysis of mycobacteria focusing on tRNA and non-coding RNA.</title>
        <authorList>
            <person name="Behra P.R.K."/>
            <person name="Pettersson B.M.F."/>
            <person name="Ramesh M."/>
            <person name="Das S."/>
            <person name="Dasgupta S."/>
            <person name="Kirsebom L.A."/>
        </authorList>
    </citation>
    <scope>NUCLEOTIDE SEQUENCE [LARGE SCALE GENOMIC DNA]</scope>
    <source>
        <strain evidence="4 5">DSM 44078</strain>
    </source>
</reference>
<protein>
    <submittedName>
        <fullName evidence="4">Alpha/beta hydrolase</fullName>
    </submittedName>
</protein>
<evidence type="ECO:0000313" key="4">
    <source>
        <dbReference type="EMBL" id="MCV7224756.1"/>
    </source>
</evidence>
<dbReference type="PANTHER" id="PTHR43329">
    <property type="entry name" value="EPOXIDE HYDROLASE"/>
    <property type="match status" value="1"/>
</dbReference>
<evidence type="ECO:0000313" key="5">
    <source>
        <dbReference type="Proteomes" id="UP001526201"/>
    </source>
</evidence>
<gene>
    <name evidence="4" type="ORF">H7J73_01690</name>
</gene>
<dbReference type="Proteomes" id="UP001526201">
    <property type="component" value="Unassembled WGS sequence"/>
</dbReference>
<feature type="region of interest" description="Disordered" evidence="2">
    <location>
        <begin position="1"/>
        <end position="20"/>
    </location>
</feature>
<dbReference type="EMBL" id="JACKTY010000010">
    <property type="protein sequence ID" value="MCV7224756.1"/>
    <property type="molecule type" value="Genomic_DNA"/>
</dbReference>
<evidence type="ECO:0000256" key="1">
    <source>
        <dbReference type="ARBA" id="ARBA00022801"/>
    </source>
</evidence>
<organism evidence="4 5">
    <name type="scientific">Mycolicibacterium komossense</name>
    <dbReference type="NCBI Taxonomy" id="1779"/>
    <lineage>
        <taxon>Bacteria</taxon>
        <taxon>Bacillati</taxon>
        <taxon>Actinomycetota</taxon>
        <taxon>Actinomycetes</taxon>
        <taxon>Mycobacteriales</taxon>
        <taxon>Mycobacteriaceae</taxon>
        <taxon>Mycolicibacterium</taxon>
    </lineage>
</organism>
<sequence length="314" mass="34991">MPSRTSAPPPGSRSRNVVGDIQHGLVPVDTDVRLHYVVAGQGDPVVLLPGWPQSWYTWRFVMPQLINAGRRVYAIDPRGFGDSDIPPTGYDLETGARDLHRFLEQLGLACVGGVDIVSHDIGSWIAHTHAVIYPDDVRRLVLSDAYIPGVSPSPPPGYPDTQLNARQWHFYFNRVEGLPEALIHGREAIFLAWFFGPQKLARTWAIEPDAFDEYLRVFSRPGAVRAGLSYYREAFSPNALDEAKARGSHQLSMPILTLGGEYADADNLYHTVRAICSDVTNEVFDGVGHHITEECPHEFSQAVLQFWRNHPTTA</sequence>
<proteinExistence type="predicted"/>
<dbReference type="PRINTS" id="PR00412">
    <property type="entry name" value="EPOXHYDRLASE"/>
</dbReference>
<dbReference type="InterPro" id="IPR000639">
    <property type="entry name" value="Epox_hydrolase-like"/>
</dbReference>
<name>A0ABT3C5M0_9MYCO</name>
<dbReference type="Gene3D" id="3.40.50.1820">
    <property type="entry name" value="alpha/beta hydrolase"/>
    <property type="match status" value="1"/>
</dbReference>
<dbReference type="SUPFAM" id="SSF53474">
    <property type="entry name" value="alpha/beta-Hydrolases"/>
    <property type="match status" value="1"/>
</dbReference>
<evidence type="ECO:0000259" key="3">
    <source>
        <dbReference type="Pfam" id="PF00561"/>
    </source>
</evidence>
<dbReference type="InterPro" id="IPR029058">
    <property type="entry name" value="AB_hydrolase_fold"/>
</dbReference>
<comment type="caution">
    <text evidence="4">The sequence shown here is derived from an EMBL/GenBank/DDBJ whole genome shotgun (WGS) entry which is preliminary data.</text>
</comment>
<evidence type="ECO:0000256" key="2">
    <source>
        <dbReference type="SAM" id="MobiDB-lite"/>
    </source>
</evidence>
<feature type="domain" description="AB hydrolase-1" evidence="3">
    <location>
        <begin position="44"/>
        <end position="291"/>
    </location>
</feature>
<keyword evidence="1 4" id="KW-0378">Hydrolase</keyword>